<dbReference type="Gene3D" id="3.30.1540.10">
    <property type="entry name" value="formyl-coa transferase, domain 3"/>
    <property type="match status" value="1"/>
</dbReference>
<dbReference type="PANTHER" id="PTHR48207:SF3">
    <property type="entry name" value="SUCCINATE--HYDROXYMETHYLGLUTARATE COA-TRANSFERASE"/>
    <property type="match status" value="1"/>
</dbReference>
<dbReference type="SUPFAM" id="SSF89796">
    <property type="entry name" value="CoA-transferase family III (CaiB/BaiF)"/>
    <property type="match status" value="1"/>
</dbReference>
<proteinExistence type="predicted"/>
<reference evidence="2 3" key="1">
    <citation type="submission" date="2020-06" db="EMBL/GenBank/DDBJ databases">
        <title>Schlegella sp. ID0723 isolated from air conditioner.</title>
        <authorList>
            <person name="Kim D.Y."/>
            <person name="Kim D.-U."/>
        </authorList>
    </citation>
    <scope>NUCLEOTIDE SEQUENCE [LARGE SCALE GENOMIC DNA]</scope>
    <source>
        <strain evidence="2 3">ID0723</strain>
    </source>
</reference>
<keyword evidence="3" id="KW-1185">Reference proteome</keyword>
<sequence>MLGSVLQGLRVVDLTQNVAGPYCTQILADLGAEVIKIERPGSGDDARAWRPPEIGGMSTGFAALNRSKKSVALDLDRPEGQRIVAQLAAGADVLVHSLKPGSAEARGLGDEPLRAVNPRLVYCAISAFGEVGPMRGLPGYDPLMQAFTGIMSVTGHEGDEPARVGVSLIDLGTGMWAAMAVLSALLQRAGTGQGMRVGASLLETGLAWMAVPIANYLATGRLPRKMGSGMAMMVPYELYDTADGQVFIAAANDRLFARICDALGCPELARDPRFADNPSRVGHRDALHESLEAHTRSRSTADCIERLRAAGAPCSELNNVAQVLEQEQVHALKLLADVPLPQASGHRAIGLPFNSGGQRGRAPAAPPVLGADTADVLAALGLDTAAQAALKRQGVTG</sequence>
<keyword evidence="1 2" id="KW-0808">Transferase</keyword>
<dbReference type="AlphaFoldDB" id="A0A7Y6NT60"/>
<dbReference type="PANTHER" id="PTHR48207">
    <property type="entry name" value="SUCCINATE--HYDROXYMETHYLGLUTARATE COA-TRANSFERASE"/>
    <property type="match status" value="1"/>
</dbReference>
<dbReference type="InterPro" id="IPR050483">
    <property type="entry name" value="CoA-transferase_III_domain"/>
</dbReference>
<dbReference type="RefSeq" id="WP_176071662.1">
    <property type="nucleotide sequence ID" value="NZ_JABWMJ010000017.1"/>
</dbReference>
<gene>
    <name evidence="2" type="ORF">HQN59_23955</name>
</gene>
<dbReference type="Proteomes" id="UP000529637">
    <property type="component" value="Unassembled WGS sequence"/>
</dbReference>
<dbReference type="GO" id="GO:0008410">
    <property type="term" value="F:CoA-transferase activity"/>
    <property type="evidence" value="ECO:0007669"/>
    <property type="project" value="TreeGrafter"/>
</dbReference>
<evidence type="ECO:0000256" key="1">
    <source>
        <dbReference type="ARBA" id="ARBA00022679"/>
    </source>
</evidence>
<evidence type="ECO:0000313" key="2">
    <source>
        <dbReference type="EMBL" id="NUZ08803.1"/>
    </source>
</evidence>
<name>A0A7Y6NT60_9BURK</name>
<dbReference type="InterPro" id="IPR023606">
    <property type="entry name" value="CoA-Trfase_III_dom_1_sf"/>
</dbReference>
<accession>A0A7Y6NT60</accession>
<dbReference type="Pfam" id="PF02515">
    <property type="entry name" value="CoA_transf_3"/>
    <property type="match status" value="1"/>
</dbReference>
<dbReference type="Gene3D" id="3.40.50.10540">
    <property type="entry name" value="Crotonobetainyl-coa:carnitine coa-transferase, domain 1"/>
    <property type="match status" value="1"/>
</dbReference>
<dbReference type="InterPro" id="IPR044855">
    <property type="entry name" value="CoA-Trfase_III_dom3_sf"/>
</dbReference>
<comment type="caution">
    <text evidence="2">The sequence shown here is derived from an EMBL/GenBank/DDBJ whole genome shotgun (WGS) entry which is preliminary data.</text>
</comment>
<dbReference type="InterPro" id="IPR003673">
    <property type="entry name" value="CoA-Trfase_fam_III"/>
</dbReference>
<evidence type="ECO:0000313" key="3">
    <source>
        <dbReference type="Proteomes" id="UP000529637"/>
    </source>
</evidence>
<organism evidence="2 3">
    <name type="scientific">Piscinibacter koreensis</name>
    <dbReference type="NCBI Taxonomy" id="2742824"/>
    <lineage>
        <taxon>Bacteria</taxon>
        <taxon>Pseudomonadati</taxon>
        <taxon>Pseudomonadota</taxon>
        <taxon>Betaproteobacteria</taxon>
        <taxon>Burkholderiales</taxon>
        <taxon>Sphaerotilaceae</taxon>
        <taxon>Piscinibacter</taxon>
    </lineage>
</organism>
<protein>
    <submittedName>
        <fullName evidence="2">CoA transferase</fullName>
    </submittedName>
</protein>
<dbReference type="EMBL" id="JABWMJ010000017">
    <property type="protein sequence ID" value="NUZ08803.1"/>
    <property type="molecule type" value="Genomic_DNA"/>
</dbReference>